<dbReference type="EMBL" id="SZQL01000014">
    <property type="protein sequence ID" value="TKK66661.1"/>
    <property type="molecule type" value="Genomic_DNA"/>
</dbReference>
<sequence length="83" mass="9593">MKFSINYKGKEVMIDVTSWKSTINNRIEFYVVFADQQETFINFVKRTGQTDITEVSSSADLTAAIKAVIKDKLIYFTQYPNKL</sequence>
<evidence type="ECO:0000313" key="1">
    <source>
        <dbReference type="EMBL" id="TKK66661.1"/>
    </source>
</evidence>
<reference evidence="1 2" key="1">
    <citation type="submission" date="2019-05" db="EMBL/GenBank/DDBJ databases">
        <title>Panacibacter sp. strain 17mud1-8 Genome sequencing and assembly.</title>
        <authorList>
            <person name="Chhetri G."/>
        </authorList>
    </citation>
    <scope>NUCLEOTIDE SEQUENCE [LARGE SCALE GENOMIC DNA]</scope>
    <source>
        <strain evidence="1 2">17mud1-8</strain>
    </source>
</reference>
<accession>A0A4U3KVV6</accession>
<dbReference type="Proteomes" id="UP000305848">
    <property type="component" value="Unassembled WGS sequence"/>
</dbReference>
<name>A0A4U3KVV6_9BACT</name>
<dbReference type="RefSeq" id="WP_137262934.1">
    <property type="nucleotide sequence ID" value="NZ_SZQL01000014.1"/>
</dbReference>
<dbReference type="AlphaFoldDB" id="A0A4U3KVV6"/>
<proteinExistence type="predicted"/>
<keyword evidence="2" id="KW-1185">Reference proteome</keyword>
<evidence type="ECO:0000313" key="2">
    <source>
        <dbReference type="Proteomes" id="UP000305848"/>
    </source>
</evidence>
<organism evidence="1 2">
    <name type="scientific">Ilyomonas limi</name>
    <dbReference type="NCBI Taxonomy" id="2575867"/>
    <lineage>
        <taxon>Bacteria</taxon>
        <taxon>Pseudomonadati</taxon>
        <taxon>Bacteroidota</taxon>
        <taxon>Chitinophagia</taxon>
        <taxon>Chitinophagales</taxon>
        <taxon>Chitinophagaceae</taxon>
        <taxon>Ilyomonas</taxon>
    </lineage>
</organism>
<gene>
    <name evidence="1" type="ORF">FC093_16630</name>
</gene>
<protein>
    <submittedName>
        <fullName evidence="1">Uncharacterized protein</fullName>
    </submittedName>
</protein>
<comment type="caution">
    <text evidence="1">The sequence shown here is derived from an EMBL/GenBank/DDBJ whole genome shotgun (WGS) entry which is preliminary data.</text>
</comment>